<evidence type="ECO:0000313" key="11">
    <source>
        <dbReference type="Proteomes" id="UP001152803"/>
    </source>
</evidence>
<feature type="region of interest" description="Disordered" evidence="8">
    <location>
        <begin position="169"/>
        <end position="318"/>
    </location>
</feature>
<dbReference type="Pfam" id="PF00096">
    <property type="entry name" value="zf-C2H2"/>
    <property type="match status" value="4"/>
</dbReference>
<evidence type="ECO:0000256" key="7">
    <source>
        <dbReference type="PROSITE-ProRule" id="PRU00042"/>
    </source>
</evidence>
<keyword evidence="3" id="KW-0677">Repeat</keyword>
<reference evidence="10" key="1">
    <citation type="journal article" date="2023" name="Science">
        <title>Genome structures resolve the early diversification of teleost fishes.</title>
        <authorList>
            <person name="Parey E."/>
            <person name="Louis A."/>
            <person name="Montfort J."/>
            <person name="Bouchez O."/>
            <person name="Roques C."/>
            <person name="Iampietro C."/>
            <person name="Lluch J."/>
            <person name="Castinel A."/>
            <person name="Donnadieu C."/>
            <person name="Desvignes T."/>
            <person name="Floi Bucao C."/>
            <person name="Jouanno E."/>
            <person name="Wen M."/>
            <person name="Mejri S."/>
            <person name="Dirks R."/>
            <person name="Jansen H."/>
            <person name="Henkel C."/>
            <person name="Chen W.J."/>
            <person name="Zahm M."/>
            <person name="Cabau C."/>
            <person name="Klopp C."/>
            <person name="Thompson A.W."/>
            <person name="Robinson-Rechavi M."/>
            <person name="Braasch I."/>
            <person name="Lecointre G."/>
            <person name="Bobe J."/>
            <person name="Postlethwait J.H."/>
            <person name="Berthelot C."/>
            <person name="Roest Crollius H."/>
            <person name="Guiguen Y."/>
        </authorList>
    </citation>
    <scope>NUCLEOTIDE SEQUENCE</scope>
    <source>
        <strain evidence="10">Concon-B</strain>
    </source>
</reference>
<dbReference type="Gene3D" id="3.30.160.60">
    <property type="entry name" value="Classic Zinc Finger"/>
    <property type="match status" value="4"/>
</dbReference>
<dbReference type="Proteomes" id="UP001152803">
    <property type="component" value="Unassembled WGS sequence"/>
</dbReference>
<dbReference type="FunFam" id="3.30.160.60:FF:000100">
    <property type="entry name" value="Zinc finger 45-like"/>
    <property type="match status" value="1"/>
</dbReference>
<evidence type="ECO:0000256" key="1">
    <source>
        <dbReference type="ARBA" id="ARBA00004123"/>
    </source>
</evidence>
<dbReference type="PROSITE" id="PS00028">
    <property type="entry name" value="ZINC_FINGER_C2H2_1"/>
    <property type="match status" value="5"/>
</dbReference>
<feature type="domain" description="C2H2-type" evidence="9">
    <location>
        <begin position="335"/>
        <end position="362"/>
    </location>
</feature>
<dbReference type="GO" id="GO:0001228">
    <property type="term" value="F:DNA-binding transcription activator activity, RNA polymerase II-specific"/>
    <property type="evidence" value="ECO:0007669"/>
    <property type="project" value="TreeGrafter"/>
</dbReference>
<dbReference type="AlphaFoldDB" id="A0A9Q1DE26"/>
<feature type="region of interest" description="Disordered" evidence="8">
    <location>
        <begin position="340"/>
        <end position="369"/>
    </location>
</feature>
<dbReference type="EMBL" id="JAFJMO010000009">
    <property type="protein sequence ID" value="KAJ8267741.1"/>
    <property type="molecule type" value="Genomic_DNA"/>
</dbReference>
<evidence type="ECO:0000256" key="6">
    <source>
        <dbReference type="ARBA" id="ARBA00023242"/>
    </source>
</evidence>
<evidence type="ECO:0000256" key="5">
    <source>
        <dbReference type="ARBA" id="ARBA00022833"/>
    </source>
</evidence>
<feature type="domain" description="C2H2-type" evidence="9">
    <location>
        <begin position="95"/>
        <end position="122"/>
    </location>
</feature>
<dbReference type="PANTHER" id="PTHR24376">
    <property type="entry name" value="ZINC FINGER PROTEIN"/>
    <property type="match status" value="1"/>
</dbReference>
<dbReference type="InterPro" id="IPR036236">
    <property type="entry name" value="Znf_C2H2_sf"/>
</dbReference>
<organism evidence="10 11">
    <name type="scientific">Conger conger</name>
    <name type="common">Conger eel</name>
    <name type="synonym">Muraena conger</name>
    <dbReference type="NCBI Taxonomy" id="82655"/>
    <lineage>
        <taxon>Eukaryota</taxon>
        <taxon>Metazoa</taxon>
        <taxon>Chordata</taxon>
        <taxon>Craniata</taxon>
        <taxon>Vertebrata</taxon>
        <taxon>Euteleostomi</taxon>
        <taxon>Actinopterygii</taxon>
        <taxon>Neopterygii</taxon>
        <taxon>Teleostei</taxon>
        <taxon>Anguilliformes</taxon>
        <taxon>Congridae</taxon>
        <taxon>Conger</taxon>
    </lineage>
</organism>
<comment type="subcellular location">
    <subcellularLocation>
        <location evidence="1">Nucleus</location>
    </subcellularLocation>
</comment>
<evidence type="ECO:0000256" key="2">
    <source>
        <dbReference type="ARBA" id="ARBA00022723"/>
    </source>
</evidence>
<feature type="domain" description="C2H2-type" evidence="9">
    <location>
        <begin position="307"/>
        <end position="335"/>
    </location>
</feature>
<keyword evidence="11" id="KW-1185">Reference proteome</keyword>
<comment type="caution">
    <text evidence="10">The sequence shown here is derived from an EMBL/GenBank/DDBJ whole genome shotgun (WGS) entry which is preliminary data.</text>
</comment>
<accession>A0A9Q1DE26</accession>
<keyword evidence="6" id="KW-0539">Nucleus</keyword>
<proteinExistence type="predicted"/>
<dbReference type="FunFam" id="3.30.160.60:FF:000038">
    <property type="entry name" value="Zinc finger protein 624"/>
    <property type="match status" value="1"/>
</dbReference>
<keyword evidence="4 7" id="KW-0863">Zinc-finger</keyword>
<dbReference type="GO" id="GO:0008270">
    <property type="term" value="F:zinc ion binding"/>
    <property type="evidence" value="ECO:0007669"/>
    <property type="project" value="UniProtKB-KW"/>
</dbReference>
<dbReference type="GO" id="GO:0000978">
    <property type="term" value="F:RNA polymerase II cis-regulatory region sequence-specific DNA binding"/>
    <property type="evidence" value="ECO:0007669"/>
    <property type="project" value="TreeGrafter"/>
</dbReference>
<dbReference type="OrthoDB" id="6910977at2759"/>
<dbReference type="PROSITE" id="PS50157">
    <property type="entry name" value="ZINC_FINGER_C2H2_2"/>
    <property type="match status" value="5"/>
</dbReference>
<dbReference type="GO" id="GO:0005634">
    <property type="term" value="C:nucleus"/>
    <property type="evidence" value="ECO:0007669"/>
    <property type="project" value="UniProtKB-SubCell"/>
</dbReference>
<dbReference type="SUPFAM" id="SSF57667">
    <property type="entry name" value="beta-beta-alpha zinc fingers"/>
    <property type="match status" value="3"/>
</dbReference>
<keyword evidence="2" id="KW-0479">Metal-binding</keyword>
<dbReference type="Pfam" id="PF13912">
    <property type="entry name" value="zf-C2H2_6"/>
    <property type="match status" value="1"/>
</dbReference>
<dbReference type="PANTHER" id="PTHR24376:SF235">
    <property type="entry name" value="C2H2-TYPE DOMAIN-CONTAINING PROTEIN"/>
    <property type="match status" value="1"/>
</dbReference>
<feature type="domain" description="C2H2-type" evidence="9">
    <location>
        <begin position="124"/>
        <end position="151"/>
    </location>
</feature>
<feature type="domain" description="C2H2-type" evidence="9">
    <location>
        <begin position="152"/>
        <end position="180"/>
    </location>
</feature>
<evidence type="ECO:0000259" key="9">
    <source>
        <dbReference type="PROSITE" id="PS50157"/>
    </source>
</evidence>
<evidence type="ECO:0000256" key="4">
    <source>
        <dbReference type="ARBA" id="ARBA00022771"/>
    </source>
</evidence>
<evidence type="ECO:0000256" key="8">
    <source>
        <dbReference type="SAM" id="MobiDB-lite"/>
    </source>
</evidence>
<gene>
    <name evidence="10" type="ORF">COCON_G00129130</name>
</gene>
<evidence type="ECO:0000256" key="3">
    <source>
        <dbReference type="ARBA" id="ARBA00022737"/>
    </source>
</evidence>
<sequence>MSVELDMREVKQVVVGEEIETPLDLASKNTEDAREVFVKEEPTAPMHMPSYQHESLQCFQCFITFCNSKAKERHMKKSHREEYKQQLQQQSDTLFTCYVCDHAFQSSVELTNHQAVHSKEDKPFKCPYCQESFRTFSEVTSHRRNVCPEKPYPCRECGKSFRGIHTLRTHRASSHPEEVPDGGDGESKARHCASCNGRGFKRRGRPPREVEPANGEKRERLEEDRGDGDRPETKPKARRGRPPKPAPPADPPQDQAEAEGQAEGQVETGAAPQQACPEREASVPPASQLRAQRKEQHGRPAPPRKPHACTECEESFPRPEQLEAHACRAHSAARHTCPACGKSFGRENSLRAHQQSHAGPGEPAQGDCR</sequence>
<feature type="compositionally biased region" description="Basic and acidic residues" evidence="8">
    <location>
        <begin position="206"/>
        <end position="235"/>
    </location>
</feature>
<feature type="compositionally biased region" description="Low complexity" evidence="8">
    <location>
        <begin position="252"/>
        <end position="271"/>
    </location>
</feature>
<dbReference type="SMART" id="SM00355">
    <property type="entry name" value="ZnF_C2H2"/>
    <property type="match status" value="6"/>
</dbReference>
<dbReference type="InterPro" id="IPR013087">
    <property type="entry name" value="Znf_C2H2_type"/>
</dbReference>
<keyword evidence="5" id="KW-0862">Zinc</keyword>
<evidence type="ECO:0000313" key="10">
    <source>
        <dbReference type="EMBL" id="KAJ8267741.1"/>
    </source>
</evidence>
<name>A0A9Q1DE26_CONCO</name>
<protein>
    <recommendedName>
        <fullName evidence="9">C2H2-type domain-containing protein</fullName>
    </recommendedName>
</protein>